<accession>A0ABN6LIJ9</accession>
<dbReference type="Gene3D" id="2.40.160.20">
    <property type="match status" value="1"/>
</dbReference>
<dbReference type="EMBL" id="AP025294">
    <property type="protein sequence ID" value="BDD01272.1"/>
    <property type="molecule type" value="Genomic_DNA"/>
</dbReference>
<feature type="signal peptide" evidence="1">
    <location>
        <begin position="1"/>
        <end position="21"/>
    </location>
</feature>
<keyword evidence="2" id="KW-0614">Plasmid</keyword>
<gene>
    <name evidence="2" type="ORF">PEPS_35520</name>
</gene>
<protein>
    <recommendedName>
        <fullName evidence="4">Outer membrane protein beta-barrel domain-containing protein</fullName>
    </recommendedName>
</protein>
<evidence type="ECO:0008006" key="4">
    <source>
        <dbReference type="Google" id="ProtNLM"/>
    </source>
</evidence>
<geneLocation type="plasmid" evidence="2 3">
    <name>pPP2</name>
</geneLocation>
<evidence type="ECO:0000313" key="3">
    <source>
        <dbReference type="Proteomes" id="UP001354989"/>
    </source>
</evidence>
<dbReference type="Proteomes" id="UP001354989">
    <property type="component" value="Plasmid pPP2"/>
</dbReference>
<evidence type="ECO:0000313" key="2">
    <source>
        <dbReference type="EMBL" id="BDD01272.1"/>
    </source>
</evidence>
<organism evidence="2 3">
    <name type="scientific">Persicobacter psychrovividus</name>
    <dbReference type="NCBI Taxonomy" id="387638"/>
    <lineage>
        <taxon>Bacteria</taxon>
        <taxon>Pseudomonadati</taxon>
        <taxon>Bacteroidota</taxon>
        <taxon>Cytophagia</taxon>
        <taxon>Cytophagales</taxon>
        <taxon>Persicobacteraceae</taxon>
        <taxon>Persicobacter</taxon>
    </lineage>
</organism>
<reference evidence="2 3" key="1">
    <citation type="submission" date="2021-12" db="EMBL/GenBank/DDBJ databases">
        <title>Genome sequencing of bacteria with rrn-lacking chromosome and rrn-plasmid.</title>
        <authorList>
            <person name="Anda M."/>
            <person name="Iwasaki W."/>
        </authorList>
    </citation>
    <scope>NUCLEOTIDE SEQUENCE [LARGE SCALE GENOMIC DNA]</scope>
    <source>
        <strain evidence="2 3">NBRC 101262</strain>
        <plasmid evidence="2 3">pPP2</plasmid>
    </source>
</reference>
<feature type="chain" id="PRO_5047042498" description="Outer membrane protein beta-barrel domain-containing protein" evidence="1">
    <location>
        <begin position="22"/>
        <end position="201"/>
    </location>
</feature>
<keyword evidence="1" id="KW-0732">Signal</keyword>
<evidence type="ECO:0000256" key="1">
    <source>
        <dbReference type="SAM" id="SignalP"/>
    </source>
</evidence>
<name>A0ABN6LIJ9_9BACT</name>
<proteinExistence type="predicted"/>
<dbReference type="RefSeq" id="WP_338398842.1">
    <property type="nucleotide sequence ID" value="NZ_AP025294.1"/>
</dbReference>
<keyword evidence="3" id="KW-1185">Reference proteome</keyword>
<sequence length="201" mass="22558">MKKTLITICLFVSCLGGVANAQLIKNHNFNLGIAVNKSLMPVYLGDDYFLNDWLSITLETEYNTYKTHDLLNKDVELGTQILKLLNGQKVGKVSDSKWVRHHELATNIGLNIHFSKFLNLPKSIDLYAGGGAGYLMQFSMDASKGFWKVFSAKYDGGSWYGDVDLGARWFITPKFGINTQLNFRNLKEVACCAGLTFRITK</sequence>